<comment type="caution">
    <text evidence="4">The sequence shown here is derived from an EMBL/GenBank/DDBJ whole genome shotgun (WGS) entry which is preliminary data.</text>
</comment>
<dbReference type="Gene3D" id="1.25.40.10">
    <property type="entry name" value="Tetratricopeptide repeat domain"/>
    <property type="match status" value="1"/>
</dbReference>
<dbReference type="CDD" id="cd15831">
    <property type="entry name" value="BTAD"/>
    <property type="match status" value="1"/>
</dbReference>
<keyword evidence="5" id="KW-1185">Reference proteome</keyword>
<protein>
    <recommendedName>
        <fullName evidence="3">Bacterial transcriptional activator domain-containing protein</fullName>
    </recommendedName>
</protein>
<evidence type="ECO:0000313" key="5">
    <source>
        <dbReference type="Proteomes" id="UP000193247"/>
    </source>
</evidence>
<dbReference type="GO" id="GO:0003677">
    <property type="term" value="F:DNA binding"/>
    <property type="evidence" value="ECO:0007669"/>
    <property type="project" value="InterPro"/>
</dbReference>
<dbReference type="InterPro" id="IPR051677">
    <property type="entry name" value="AfsR-DnrI-RedD_regulator"/>
</dbReference>
<gene>
    <name evidence="4" type="ORF">B8W66_11145</name>
</gene>
<dbReference type="InterPro" id="IPR036388">
    <property type="entry name" value="WH-like_DNA-bd_sf"/>
</dbReference>
<dbReference type="PANTHER" id="PTHR35807">
    <property type="entry name" value="TRANSCRIPTIONAL REGULATOR REDD-RELATED"/>
    <property type="match status" value="1"/>
</dbReference>
<dbReference type="Gene3D" id="1.10.10.10">
    <property type="entry name" value="Winged helix-like DNA-binding domain superfamily/Winged helix DNA-binding domain"/>
    <property type="match status" value="1"/>
</dbReference>
<feature type="domain" description="Bacterial transcriptional activator" evidence="3">
    <location>
        <begin position="93"/>
        <end position="238"/>
    </location>
</feature>
<dbReference type="InterPro" id="IPR011990">
    <property type="entry name" value="TPR-like_helical_dom_sf"/>
</dbReference>
<evidence type="ECO:0000256" key="1">
    <source>
        <dbReference type="ARBA" id="ARBA00023015"/>
    </source>
</evidence>
<dbReference type="AlphaFoldDB" id="A0A1X2LVE1"/>
<dbReference type="SUPFAM" id="SSF46894">
    <property type="entry name" value="C-terminal effector domain of the bipartite response regulators"/>
    <property type="match status" value="1"/>
</dbReference>
<evidence type="ECO:0000313" key="4">
    <source>
        <dbReference type="EMBL" id="OSC40996.1"/>
    </source>
</evidence>
<keyword evidence="1" id="KW-0805">Transcription regulation</keyword>
<dbReference type="InterPro" id="IPR005158">
    <property type="entry name" value="BTAD"/>
</dbReference>
<evidence type="ECO:0000259" key="3">
    <source>
        <dbReference type="SMART" id="SM01043"/>
    </source>
</evidence>
<dbReference type="SUPFAM" id="SSF48452">
    <property type="entry name" value="TPR-like"/>
    <property type="match status" value="1"/>
</dbReference>
<accession>A0A1X2LVE1</accession>
<dbReference type="STRING" id="1430326.B8W66_11145"/>
<dbReference type="InterPro" id="IPR016032">
    <property type="entry name" value="Sig_transdc_resp-reg_C-effctor"/>
</dbReference>
<dbReference type="GO" id="GO:0006355">
    <property type="term" value="P:regulation of DNA-templated transcription"/>
    <property type="evidence" value="ECO:0007669"/>
    <property type="project" value="InterPro"/>
</dbReference>
<dbReference type="PANTHER" id="PTHR35807:SF1">
    <property type="entry name" value="TRANSCRIPTIONAL REGULATOR REDD"/>
    <property type="match status" value="1"/>
</dbReference>
<name>A0A1X2LVE1_9MYCO</name>
<organism evidence="4 5">
    <name type="scientific">Mycobacterium decipiens</name>
    <dbReference type="NCBI Taxonomy" id="1430326"/>
    <lineage>
        <taxon>Bacteria</taxon>
        <taxon>Bacillati</taxon>
        <taxon>Actinomycetota</taxon>
        <taxon>Actinomycetes</taxon>
        <taxon>Mycobacteriales</taxon>
        <taxon>Mycobacteriaceae</taxon>
        <taxon>Mycobacterium</taxon>
    </lineage>
</organism>
<keyword evidence="2" id="KW-0804">Transcription</keyword>
<proteinExistence type="predicted"/>
<reference evidence="4 5" key="1">
    <citation type="submission" date="2017-04" db="EMBL/GenBank/DDBJ databases">
        <title>The new phylogeny of genus Mycobacterium.</title>
        <authorList>
            <person name="Tortoli E."/>
            <person name="Trovato A."/>
            <person name="Cirillo D.M."/>
        </authorList>
    </citation>
    <scope>NUCLEOTIDE SEQUENCE [LARGE SCALE GENOMIC DNA]</scope>
    <source>
        <strain evidence="4 5">TBL 1200985</strain>
    </source>
</reference>
<evidence type="ECO:0000256" key="2">
    <source>
        <dbReference type="ARBA" id="ARBA00023163"/>
    </source>
</evidence>
<dbReference type="Proteomes" id="UP000193247">
    <property type="component" value="Unassembled WGS sequence"/>
</dbReference>
<dbReference type="SMART" id="SM01043">
    <property type="entry name" value="BTAD"/>
    <property type="match status" value="1"/>
</dbReference>
<dbReference type="Pfam" id="PF03704">
    <property type="entry name" value="BTAD"/>
    <property type="match status" value="1"/>
</dbReference>
<dbReference type="EMBL" id="NCXP01000010">
    <property type="protein sequence ID" value="OSC40996.1"/>
    <property type="molecule type" value="Genomic_DNA"/>
</dbReference>
<sequence>MGIGLIDGDDLQYISAPKVQTVLVTLAAMVDKPVSVGRLALEIWNESPPRLQNAGMHVYVSQLRKAIRSIGSVPDPIVTTSNGYALQGAQLKIDLVDFKSRLKNARALEREGNYQDAIPVLYHLLEMSEELQRPAHFNGPILHGLYTWIAESRHGCKASLIRSLTAVGEHRAVIAHLPNFIREHPLHEPFYGQLMLAYYRVGRRADALRTFRILQHRLRDELGLDPCTKLQELYRSILLSDSSLLSA</sequence>